<dbReference type="Proteomes" id="UP000772434">
    <property type="component" value="Unassembled WGS sequence"/>
</dbReference>
<feature type="compositionally biased region" description="Acidic residues" evidence="1">
    <location>
        <begin position="185"/>
        <end position="197"/>
    </location>
</feature>
<reference evidence="2" key="1">
    <citation type="submission" date="2020-11" db="EMBL/GenBank/DDBJ databases">
        <authorList>
            <consortium name="DOE Joint Genome Institute"/>
            <person name="Ahrendt S."/>
            <person name="Riley R."/>
            <person name="Andreopoulos W."/>
            <person name="Labutti K."/>
            <person name="Pangilinan J."/>
            <person name="Ruiz-Duenas F.J."/>
            <person name="Barrasa J.M."/>
            <person name="Sanchez-Garcia M."/>
            <person name="Camarero S."/>
            <person name="Miyauchi S."/>
            <person name="Serrano A."/>
            <person name="Linde D."/>
            <person name="Babiker R."/>
            <person name="Drula E."/>
            <person name="Ayuso-Fernandez I."/>
            <person name="Pacheco R."/>
            <person name="Padilla G."/>
            <person name="Ferreira P."/>
            <person name="Barriuso J."/>
            <person name="Kellner H."/>
            <person name="Castanera R."/>
            <person name="Alfaro M."/>
            <person name="Ramirez L."/>
            <person name="Pisabarro A.G."/>
            <person name="Kuo A."/>
            <person name="Tritt A."/>
            <person name="Lipzen A."/>
            <person name="He G."/>
            <person name="Yan M."/>
            <person name="Ng V."/>
            <person name="Cullen D."/>
            <person name="Martin F."/>
            <person name="Rosso M.-N."/>
            <person name="Henrissat B."/>
            <person name="Hibbett D."/>
            <person name="Martinez A.T."/>
            <person name="Grigoriev I.V."/>
        </authorList>
    </citation>
    <scope>NUCLEOTIDE SEQUENCE</scope>
    <source>
        <strain evidence="2">AH 40177</strain>
    </source>
</reference>
<organism evidence="2 3">
    <name type="scientific">Rhodocollybia butyracea</name>
    <dbReference type="NCBI Taxonomy" id="206335"/>
    <lineage>
        <taxon>Eukaryota</taxon>
        <taxon>Fungi</taxon>
        <taxon>Dikarya</taxon>
        <taxon>Basidiomycota</taxon>
        <taxon>Agaricomycotina</taxon>
        <taxon>Agaricomycetes</taxon>
        <taxon>Agaricomycetidae</taxon>
        <taxon>Agaricales</taxon>
        <taxon>Marasmiineae</taxon>
        <taxon>Omphalotaceae</taxon>
        <taxon>Rhodocollybia</taxon>
    </lineage>
</organism>
<sequence length="363" mass="41085">MPPRKKSKSSPNFHVNDLVLITTNHFPSRVVSEVEFQAANRGKTARALKVFYLGGSRKYGSHKKEHAKPLSLAQVHKYLDKHTLEGATSASSREIHSAYQEALTILSAKGPAPASSFLEDDKQLDVDLDRLKSPEGQQQPADKELDVDLDRLKSPEGQQQPADKELEKPFEPRKEEDGRQRYEDETTVCEGECEVETDLPGSEDQKAYIRQHEDDKRGPPAVGIEDEAEKHQHRVEQEEEEEAQDAPHPHVEEDRHEENPSAVLAFEEEGESEVDIDPPTADDEGMENVEEILPADLVDADYKAMSVLLCQNGMYRKMVEHRANKRKREGGEHTNGSIHTDTILAYLQRSHAFFTPLLKRYHT</sequence>
<evidence type="ECO:0000313" key="3">
    <source>
        <dbReference type="Proteomes" id="UP000772434"/>
    </source>
</evidence>
<protein>
    <submittedName>
        <fullName evidence="2">Uncharacterized protein</fullName>
    </submittedName>
</protein>
<accession>A0A9P5TVL2</accession>
<name>A0A9P5TVL2_9AGAR</name>
<feature type="compositionally biased region" description="Basic and acidic residues" evidence="1">
    <location>
        <begin position="162"/>
        <end position="184"/>
    </location>
</feature>
<proteinExistence type="predicted"/>
<gene>
    <name evidence="2" type="ORF">BDP27DRAFT_1378486</name>
</gene>
<feature type="compositionally biased region" description="Basic and acidic residues" evidence="1">
    <location>
        <begin position="245"/>
        <end position="259"/>
    </location>
</feature>
<keyword evidence="3" id="KW-1185">Reference proteome</keyword>
<dbReference type="AlphaFoldDB" id="A0A9P5TVL2"/>
<feature type="region of interest" description="Disordered" evidence="1">
    <location>
        <begin position="131"/>
        <end position="204"/>
    </location>
</feature>
<feature type="region of interest" description="Disordered" evidence="1">
    <location>
        <begin position="227"/>
        <end position="260"/>
    </location>
</feature>
<comment type="caution">
    <text evidence="2">The sequence shown here is derived from an EMBL/GenBank/DDBJ whole genome shotgun (WGS) entry which is preliminary data.</text>
</comment>
<evidence type="ECO:0000313" key="2">
    <source>
        <dbReference type="EMBL" id="KAF9018068.1"/>
    </source>
</evidence>
<feature type="compositionally biased region" description="Basic and acidic residues" evidence="1">
    <location>
        <begin position="141"/>
        <end position="154"/>
    </location>
</feature>
<evidence type="ECO:0000256" key="1">
    <source>
        <dbReference type="SAM" id="MobiDB-lite"/>
    </source>
</evidence>
<dbReference type="EMBL" id="JADNRY010001313">
    <property type="protein sequence ID" value="KAF9018068.1"/>
    <property type="molecule type" value="Genomic_DNA"/>
</dbReference>